<organism evidence="19 20">
    <name type="scientific">Cirrhinus molitorella</name>
    <name type="common">mud carp</name>
    <dbReference type="NCBI Taxonomy" id="172907"/>
    <lineage>
        <taxon>Eukaryota</taxon>
        <taxon>Metazoa</taxon>
        <taxon>Chordata</taxon>
        <taxon>Craniata</taxon>
        <taxon>Vertebrata</taxon>
        <taxon>Euteleostomi</taxon>
        <taxon>Actinopterygii</taxon>
        <taxon>Neopterygii</taxon>
        <taxon>Teleostei</taxon>
        <taxon>Ostariophysi</taxon>
        <taxon>Cypriniformes</taxon>
        <taxon>Cyprinidae</taxon>
        <taxon>Labeoninae</taxon>
        <taxon>Labeonini</taxon>
        <taxon>Cirrhinus</taxon>
    </lineage>
</organism>
<evidence type="ECO:0000256" key="2">
    <source>
        <dbReference type="ARBA" id="ARBA00020038"/>
    </source>
</evidence>
<gene>
    <name evidence="19" type="ORF">QQF64_009899</name>
</gene>
<dbReference type="PANTHER" id="PTHR10489">
    <property type="entry name" value="CELL ADHESION MOLECULE"/>
    <property type="match status" value="1"/>
</dbReference>
<evidence type="ECO:0000256" key="6">
    <source>
        <dbReference type="ARBA" id="ARBA00022657"/>
    </source>
</evidence>
<feature type="transmembrane region" description="Helical" evidence="17">
    <location>
        <begin position="113"/>
        <end position="137"/>
    </location>
</feature>
<evidence type="ECO:0000256" key="12">
    <source>
        <dbReference type="ARBA" id="ARBA00023170"/>
    </source>
</evidence>
<evidence type="ECO:0000256" key="8">
    <source>
        <dbReference type="ARBA" id="ARBA00022989"/>
    </source>
</evidence>
<evidence type="ECO:0000256" key="1">
    <source>
        <dbReference type="ARBA" id="ARBA00004651"/>
    </source>
</evidence>
<dbReference type="PRINTS" id="PR00237">
    <property type="entry name" value="GPCRRHODOPSN"/>
</dbReference>
<feature type="transmembrane region" description="Helical" evidence="17">
    <location>
        <begin position="188"/>
        <end position="206"/>
    </location>
</feature>
<comment type="subcellular location">
    <subcellularLocation>
        <location evidence="1">Cell membrane</location>
        <topology evidence="1">Multi-pass membrane protein</topology>
    </subcellularLocation>
</comment>
<dbReference type="InterPro" id="IPR017452">
    <property type="entry name" value="GPCR_Rhodpsn_7TM"/>
</dbReference>
<evidence type="ECO:0000256" key="5">
    <source>
        <dbReference type="ARBA" id="ARBA00022641"/>
    </source>
</evidence>
<keyword evidence="20" id="KW-1185">Reference proteome</keyword>
<keyword evidence="14 16" id="KW-0807">Transducer</keyword>
<comment type="caution">
    <text evidence="19">The sequence shown here is derived from an EMBL/GenBank/DDBJ whole genome shotgun (WGS) entry which is preliminary data.</text>
</comment>
<evidence type="ECO:0000256" key="9">
    <source>
        <dbReference type="ARBA" id="ARBA00023040"/>
    </source>
</evidence>
<dbReference type="InterPro" id="IPR050119">
    <property type="entry name" value="CCR1-9-like"/>
</dbReference>
<keyword evidence="8 17" id="KW-1133">Transmembrane helix</keyword>
<evidence type="ECO:0000256" key="7">
    <source>
        <dbReference type="ARBA" id="ARBA00022692"/>
    </source>
</evidence>
<evidence type="ECO:0000256" key="10">
    <source>
        <dbReference type="ARBA" id="ARBA00023136"/>
    </source>
</evidence>
<feature type="transmembrane region" description="Helical" evidence="17">
    <location>
        <begin position="278"/>
        <end position="303"/>
    </location>
</feature>
<evidence type="ECO:0000256" key="4">
    <source>
        <dbReference type="ARBA" id="ARBA00022500"/>
    </source>
</evidence>
<dbReference type="EMBL" id="JAYMGO010000016">
    <property type="protein sequence ID" value="KAL1259322.1"/>
    <property type="molecule type" value="Genomic_DNA"/>
</dbReference>
<evidence type="ECO:0000256" key="14">
    <source>
        <dbReference type="ARBA" id="ARBA00023224"/>
    </source>
</evidence>
<evidence type="ECO:0000259" key="18">
    <source>
        <dbReference type="PROSITE" id="PS50262"/>
    </source>
</evidence>
<evidence type="ECO:0000313" key="20">
    <source>
        <dbReference type="Proteomes" id="UP001558613"/>
    </source>
</evidence>
<dbReference type="Pfam" id="PF00001">
    <property type="entry name" value="7tm_1"/>
    <property type="match status" value="1"/>
</dbReference>
<evidence type="ECO:0000256" key="11">
    <source>
        <dbReference type="ARBA" id="ARBA00023157"/>
    </source>
</evidence>
<feature type="transmembrane region" description="Helical" evidence="17">
    <location>
        <begin position="149"/>
        <end position="168"/>
    </location>
</feature>
<dbReference type="PRINTS" id="PR01532">
    <property type="entry name" value="CXCCHMKINER3"/>
</dbReference>
<comment type="similarity">
    <text evidence="16">Belongs to the G-protein coupled receptor 1 family.</text>
</comment>
<keyword evidence="13" id="KW-0325">Glycoprotein</keyword>
<feature type="transmembrane region" description="Helical" evidence="17">
    <location>
        <begin position="315"/>
        <end position="333"/>
    </location>
</feature>
<dbReference type="SUPFAM" id="SSF81321">
    <property type="entry name" value="Family A G protein-coupled receptor-like"/>
    <property type="match status" value="1"/>
</dbReference>
<evidence type="ECO:0000256" key="13">
    <source>
        <dbReference type="ARBA" id="ARBA00023180"/>
    </source>
</evidence>
<feature type="domain" description="G-protein coupled receptors family 1 profile" evidence="18">
    <location>
        <begin position="129"/>
        <end position="384"/>
    </location>
</feature>
<keyword evidence="5" id="KW-0765">Sulfation</keyword>
<keyword evidence="4" id="KW-0145">Chemotaxis</keyword>
<keyword evidence="10 17" id="KW-0472">Membrane</keyword>
<evidence type="ECO:0000256" key="17">
    <source>
        <dbReference type="SAM" id="Phobius"/>
    </source>
</evidence>
<dbReference type="InterPro" id="IPR000355">
    <property type="entry name" value="Chemokine_rcpt"/>
</dbReference>
<keyword evidence="6" id="KW-0037">Angiogenesis</keyword>
<evidence type="ECO:0000256" key="3">
    <source>
        <dbReference type="ARBA" id="ARBA00022475"/>
    </source>
</evidence>
<dbReference type="PANTHER" id="PTHR10489:SF671">
    <property type="entry name" value="C-X-C CHEMOKINE RECEPTOR TYPE 3"/>
    <property type="match status" value="1"/>
</dbReference>
<accession>A0ABR3M2G0</accession>
<name>A0ABR3M2G0_9TELE</name>
<proteinExistence type="inferred from homology"/>
<dbReference type="PROSITE" id="PS00237">
    <property type="entry name" value="G_PROTEIN_RECEP_F1_1"/>
    <property type="match status" value="1"/>
</dbReference>
<sequence>MNDGGESWGLGDWGIELPPLLIRNPPSPLFPHPAWAAVPTFCPEMVPVSPFSPENDCVPKGSPLNYWQKMSLDTKVTLSFEDWNYSGDYYTDNESCCGGLICDQESSMYFDSIFIPVLYSLALVVGLVGNGLVLMIMWKKRKGLNVTDIFILHLSLADILLLLTLPFWAVEAAKEWIFGAPLCKLTGALFKINFYCGIFMLSCISLDRYLSIVHAVQMYSRKKPMVTHCCCLMVWIFCLLLSIPDWIFLNDYKDTRRQDKTECVPFFPSDSWHLATRILYHFLGFFLPALIMVFCYSCILLRLRRGSQCKQKKRAIRVIIALVVAFFIHWTPYNITLFVDTIQTNKTDVYNNQTSCESSTTLDVALTATSTLAYLHCCVNPVLYAFVGVKF</sequence>
<keyword evidence="3" id="KW-1003">Cell membrane</keyword>
<dbReference type="PROSITE" id="PS50262">
    <property type="entry name" value="G_PROTEIN_RECEP_F1_2"/>
    <property type="match status" value="1"/>
</dbReference>
<keyword evidence="12 16" id="KW-0675">Receptor</keyword>
<dbReference type="PRINTS" id="PR00657">
    <property type="entry name" value="CCCHEMOKINER"/>
</dbReference>
<reference evidence="19 20" key="1">
    <citation type="submission" date="2023-09" db="EMBL/GenBank/DDBJ databases">
        <authorList>
            <person name="Wang M."/>
        </authorList>
    </citation>
    <scope>NUCLEOTIDE SEQUENCE [LARGE SCALE GENOMIC DNA]</scope>
    <source>
        <strain evidence="19">GT-2023</strain>
        <tissue evidence="19">Liver</tissue>
    </source>
</reference>
<dbReference type="Gene3D" id="1.20.1070.10">
    <property type="entry name" value="Rhodopsin 7-helix transmembrane proteins"/>
    <property type="match status" value="1"/>
</dbReference>
<feature type="non-terminal residue" evidence="19">
    <location>
        <position position="391"/>
    </location>
</feature>
<evidence type="ECO:0000313" key="19">
    <source>
        <dbReference type="EMBL" id="KAL1259322.1"/>
    </source>
</evidence>
<dbReference type="InterPro" id="IPR000276">
    <property type="entry name" value="GPCR_Rhodpsn"/>
</dbReference>
<keyword evidence="11" id="KW-1015">Disulfide bond</keyword>
<keyword evidence="7 16" id="KW-0812">Transmembrane</keyword>
<feature type="transmembrane region" description="Helical" evidence="17">
    <location>
        <begin position="226"/>
        <end position="249"/>
    </location>
</feature>
<evidence type="ECO:0000256" key="16">
    <source>
        <dbReference type="RuleBase" id="RU000688"/>
    </source>
</evidence>
<dbReference type="Proteomes" id="UP001558613">
    <property type="component" value="Unassembled WGS sequence"/>
</dbReference>
<dbReference type="CDD" id="cd15180">
    <property type="entry name" value="7tmA_CXCR3"/>
    <property type="match status" value="1"/>
</dbReference>
<dbReference type="InterPro" id="IPR004070">
    <property type="entry name" value="Chemokine_CXCR3"/>
</dbReference>
<protein>
    <recommendedName>
        <fullName evidence="2">C-X-C chemokine receptor type 3</fullName>
    </recommendedName>
    <alternativeName>
        <fullName evidence="15">Interferon-inducible protein 10 receptor</fullName>
    </alternativeName>
</protein>
<keyword evidence="9 16" id="KW-0297">G-protein coupled receptor</keyword>
<evidence type="ECO:0000256" key="15">
    <source>
        <dbReference type="ARBA" id="ARBA00030908"/>
    </source>
</evidence>